<dbReference type="InterPro" id="IPR051400">
    <property type="entry name" value="HAD-like_hydrolase"/>
</dbReference>
<keyword evidence="7" id="KW-1185">Reference proteome</keyword>
<proteinExistence type="predicted"/>
<keyword evidence="3 6" id="KW-0378">Hydrolase</keyword>
<dbReference type="GO" id="GO:0046872">
    <property type="term" value="F:metal ion binding"/>
    <property type="evidence" value="ECO:0007669"/>
    <property type="project" value="UniProtKB-KW"/>
</dbReference>
<sequence length="254" mass="29056">MALLLDFDNTLFDSIKIYEDSLRKMEKEAPKYGFRSVKEFQKLYQDSRAEVKSELKGVPTNRLRLLYFKKMVEKSSGSCNPKKILDLDQAYFRFFLNGIKEWKSQNALSFQKIIQILKEIQNHETIVLLTNENLRTQLLKASVLLPKELGYHLVTSEEIGAEKPSSLMFQRAFSLASSDPENSYMIGDSLEDDIKGALNAGIREVIHIKSIFAKKKTKELSLDRKETAGKNYWEAPCLEAALNYILGMEAGKIV</sequence>
<evidence type="ECO:0000313" key="8">
    <source>
        <dbReference type="Proteomes" id="UP000231990"/>
    </source>
</evidence>
<name>A0A2M9ZR39_9LEPT</name>
<evidence type="ECO:0000256" key="1">
    <source>
        <dbReference type="ARBA" id="ARBA00001946"/>
    </source>
</evidence>
<comment type="cofactor">
    <cofactor evidence="1">
        <name>Mg(2+)</name>
        <dbReference type="ChEBI" id="CHEBI:18420"/>
    </cofactor>
</comment>
<dbReference type="PANTHER" id="PTHR46470:SF2">
    <property type="entry name" value="GLYCERALDEHYDE 3-PHOSPHATE PHOSPHATASE"/>
    <property type="match status" value="1"/>
</dbReference>
<dbReference type="Proteomes" id="UP000231990">
    <property type="component" value="Unassembled WGS sequence"/>
</dbReference>
<evidence type="ECO:0000256" key="4">
    <source>
        <dbReference type="ARBA" id="ARBA00022842"/>
    </source>
</evidence>
<dbReference type="EMBL" id="NPDY01000001">
    <property type="protein sequence ID" value="PJZ71016.1"/>
    <property type="molecule type" value="Genomic_DNA"/>
</dbReference>
<keyword evidence="2" id="KW-0479">Metal-binding</keyword>
<gene>
    <name evidence="5" type="ORF">CH360_00330</name>
    <name evidence="6" type="ORF">CH373_00330</name>
</gene>
<dbReference type="RefSeq" id="WP_100711959.1">
    <property type="nucleotide sequence ID" value="NZ_NPDY01000001.1"/>
</dbReference>
<dbReference type="SUPFAM" id="SSF56784">
    <property type="entry name" value="HAD-like"/>
    <property type="match status" value="1"/>
</dbReference>
<dbReference type="InterPro" id="IPR023214">
    <property type="entry name" value="HAD_sf"/>
</dbReference>
<dbReference type="Gene3D" id="1.20.120.710">
    <property type="entry name" value="Haloacid dehalogenase hydrolase-like domain"/>
    <property type="match status" value="1"/>
</dbReference>
<dbReference type="InterPro" id="IPR036412">
    <property type="entry name" value="HAD-like_sf"/>
</dbReference>
<dbReference type="OrthoDB" id="9794086at2"/>
<accession>A0A2M9ZR39</accession>
<dbReference type="Proteomes" id="UP000231962">
    <property type="component" value="Unassembled WGS sequence"/>
</dbReference>
<dbReference type="GO" id="GO:0044281">
    <property type="term" value="P:small molecule metabolic process"/>
    <property type="evidence" value="ECO:0007669"/>
    <property type="project" value="UniProtKB-ARBA"/>
</dbReference>
<reference evidence="7 8" key="1">
    <citation type="submission" date="2017-07" db="EMBL/GenBank/DDBJ databases">
        <title>Leptospira spp. isolated from tropical soils.</title>
        <authorList>
            <person name="Thibeaux R."/>
            <person name="Iraola G."/>
            <person name="Ferres I."/>
            <person name="Bierque E."/>
            <person name="Girault D."/>
            <person name="Soupe-Gilbert M.-E."/>
            <person name="Picardeau M."/>
            <person name="Goarant C."/>
        </authorList>
    </citation>
    <scope>NUCLEOTIDE SEQUENCE [LARGE SCALE GENOMIC DNA]</scope>
    <source>
        <strain evidence="6 8">FH1-B-B1</strain>
        <strain evidence="5 7">FH1-B-C1</strain>
    </source>
</reference>
<dbReference type="NCBIfam" id="TIGR01549">
    <property type="entry name" value="HAD-SF-IA-v1"/>
    <property type="match status" value="1"/>
</dbReference>
<evidence type="ECO:0000256" key="2">
    <source>
        <dbReference type="ARBA" id="ARBA00022723"/>
    </source>
</evidence>
<keyword evidence="4" id="KW-0460">Magnesium</keyword>
<dbReference type="AlphaFoldDB" id="A0A2M9ZR39"/>
<dbReference type="Gene3D" id="3.40.50.1000">
    <property type="entry name" value="HAD superfamily/HAD-like"/>
    <property type="match status" value="1"/>
</dbReference>
<comment type="caution">
    <text evidence="6">The sequence shown here is derived from an EMBL/GenBank/DDBJ whole genome shotgun (WGS) entry which is preliminary data.</text>
</comment>
<dbReference type="Pfam" id="PF00702">
    <property type="entry name" value="Hydrolase"/>
    <property type="match status" value="1"/>
</dbReference>
<organism evidence="6 8">
    <name type="scientific">Leptospira perolatii</name>
    <dbReference type="NCBI Taxonomy" id="2023191"/>
    <lineage>
        <taxon>Bacteria</taxon>
        <taxon>Pseudomonadati</taxon>
        <taxon>Spirochaetota</taxon>
        <taxon>Spirochaetia</taxon>
        <taxon>Leptospirales</taxon>
        <taxon>Leptospiraceae</taxon>
        <taxon>Leptospira</taxon>
    </lineage>
</organism>
<evidence type="ECO:0000256" key="3">
    <source>
        <dbReference type="ARBA" id="ARBA00022801"/>
    </source>
</evidence>
<protein>
    <submittedName>
        <fullName evidence="6">Hydrolase</fullName>
    </submittedName>
</protein>
<dbReference type="EMBL" id="NPDZ01000001">
    <property type="protein sequence ID" value="PJZ74548.1"/>
    <property type="molecule type" value="Genomic_DNA"/>
</dbReference>
<evidence type="ECO:0000313" key="5">
    <source>
        <dbReference type="EMBL" id="PJZ71016.1"/>
    </source>
</evidence>
<dbReference type="PANTHER" id="PTHR46470">
    <property type="entry name" value="N-ACYLNEURAMINATE-9-PHOSPHATASE"/>
    <property type="match status" value="1"/>
</dbReference>
<evidence type="ECO:0000313" key="7">
    <source>
        <dbReference type="Proteomes" id="UP000231962"/>
    </source>
</evidence>
<dbReference type="SFLD" id="SFLDG01129">
    <property type="entry name" value="C1.5:_HAD__Beta-PGM__Phosphata"/>
    <property type="match status" value="1"/>
</dbReference>
<dbReference type="GO" id="GO:0016791">
    <property type="term" value="F:phosphatase activity"/>
    <property type="evidence" value="ECO:0007669"/>
    <property type="project" value="TreeGrafter"/>
</dbReference>
<dbReference type="InterPro" id="IPR006439">
    <property type="entry name" value="HAD-SF_hydro_IA"/>
</dbReference>
<dbReference type="SFLD" id="SFLDS00003">
    <property type="entry name" value="Haloacid_Dehalogenase"/>
    <property type="match status" value="1"/>
</dbReference>
<evidence type="ECO:0000313" key="6">
    <source>
        <dbReference type="EMBL" id="PJZ74548.1"/>
    </source>
</evidence>